<protein>
    <submittedName>
        <fullName evidence="1">Uncharacterized protein</fullName>
    </submittedName>
</protein>
<sequence>VTYAADLVTARRISLDDGVVWLRHEALRIVLLDEHGRTVDTRFLREGESIEIGGILSFPCHFARVHDRIPVATAMAGSSAP</sequence>
<accession>A0A453KDS5</accession>
<reference evidence="1" key="5">
    <citation type="journal article" date="2021" name="G3 (Bethesda)">
        <title>Aegilops tauschii genome assembly Aet v5.0 features greater sequence contiguity and improved annotation.</title>
        <authorList>
            <person name="Wang L."/>
            <person name="Zhu T."/>
            <person name="Rodriguez J.C."/>
            <person name="Deal K.R."/>
            <person name="Dubcovsky J."/>
            <person name="McGuire P.E."/>
            <person name="Lux T."/>
            <person name="Spannagl M."/>
            <person name="Mayer K.F.X."/>
            <person name="Baldrich P."/>
            <person name="Meyers B.C."/>
            <person name="Huo N."/>
            <person name="Gu Y.Q."/>
            <person name="Zhou H."/>
            <person name="Devos K.M."/>
            <person name="Bennetzen J.L."/>
            <person name="Unver T."/>
            <person name="Budak H."/>
            <person name="Gulick P.J."/>
            <person name="Galiba G."/>
            <person name="Kalapos B."/>
            <person name="Nelson D.R."/>
            <person name="Li P."/>
            <person name="You F.M."/>
            <person name="Luo M.C."/>
            <person name="Dvorak J."/>
        </authorList>
    </citation>
    <scope>NUCLEOTIDE SEQUENCE [LARGE SCALE GENOMIC DNA]</scope>
    <source>
        <strain evidence="1">cv. AL8/78</strain>
    </source>
</reference>
<reference evidence="2" key="2">
    <citation type="journal article" date="2017" name="Nat. Plants">
        <title>The Aegilops tauschii genome reveals multiple impacts of transposons.</title>
        <authorList>
            <person name="Zhao G."/>
            <person name="Zou C."/>
            <person name="Li K."/>
            <person name="Wang K."/>
            <person name="Li T."/>
            <person name="Gao L."/>
            <person name="Zhang X."/>
            <person name="Wang H."/>
            <person name="Yang Z."/>
            <person name="Liu X."/>
            <person name="Jiang W."/>
            <person name="Mao L."/>
            <person name="Kong X."/>
            <person name="Jiao Y."/>
            <person name="Jia J."/>
        </authorList>
    </citation>
    <scope>NUCLEOTIDE SEQUENCE [LARGE SCALE GENOMIC DNA]</scope>
    <source>
        <strain evidence="2">cv. AL8/78</strain>
    </source>
</reference>
<dbReference type="AlphaFoldDB" id="A0A453KDS5"/>
<organism evidence="1 2">
    <name type="scientific">Aegilops tauschii subsp. strangulata</name>
    <name type="common">Goatgrass</name>
    <dbReference type="NCBI Taxonomy" id="200361"/>
    <lineage>
        <taxon>Eukaryota</taxon>
        <taxon>Viridiplantae</taxon>
        <taxon>Streptophyta</taxon>
        <taxon>Embryophyta</taxon>
        <taxon>Tracheophyta</taxon>
        <taxon>Spermatophyta</taxon>
        <taxon>Magnoliopsida</taxon>
        <taxon>Liliopsida</taxon>
        <taxon>Poales</taxon>
        <taxon>Poaceae</taxon>
        <taxon>BOP clade</taxon>
        <taxon>Pooideae</taxon>
        <taxon>Triticodae</taxon>
        <taxon>Triticeae</taxon>
        <taxon>Triticinae</taxon>
        <taxon>Aegilops</taxon>
    </lineage>
</organism>
<reference evidence="2" key="1">
    <citation type="journal article" date="2014" name="Science">
        <title>Ancient hybridizations among the ancestral genomes of bread wheat.</title>
        <authorList>
            <consortium name="International Wheat Genome Sequencing Consortium,"/>
            <person name="Marcussen T."/>
            <person name="Sandve S.R."/>
            <person name="Heier L."/>
            <person name="Spannagl M."/>
            <person name="Pfeifer M."/>
            <person name="Jakobsen K.S."/>
            <person name="Wulff B.B."/>
            <person name="Steuernagel B."/>
            <person name="Mayer K.F."/>
            <person name="Olsen O.A."/>
        </authorList>
    </citation>
    <scope>NUCLEOTIDE SEQUENCE [LARGE SCALE GENOMIC DNA]</scope>
    <source>
        <strain evidence="2">cv. AL8/78</strain>
    </source>
</reference>
<evidence type="ECO:0000313" key="2">
    <source>
        <dbReference type="Proteomes" id="UP000015105"/>
    </source>
</evidence>
<proteinExistence type="predicted"/>
<dbReference type="Gramene" id="AET5Gv20386500.1">
    <property type="protein sequence ID" value="AET5Gv20386500.1"/>
    <property type="gene ID" value="AET5Gv20386500"/>
</dbReference>
<reference evidence="1" key="4">
    <citation type="submission" date="2019-03" db="UniProtKB">
        <authorList>
            <consortium name="EnsemblPlants"/>
        </authorList>
    </citation>
    <scope>IDENTIFICATION</scope>
</reference>
<keyword evidence="2" id="KW-1185">Reference proteome</keyword>
<name>A0A453KDS5_AEGTS</name>
<dbReference type="EnsemblPlants" id="AET5Gv20386500.1">
    <property type="protein sequence ID" value="AET5Gv20386500.1"/>
    <property type="gene ID" value="AET5Gv20386500"/>
</dbReference>
<evidence type="ECO:0000313" key="1">
    <source>
        <dbReference type="EnsemblPlants" id="AET5Gv20386500.1"/>
    </source>
</evidence>
<dbReference type="Proteomes" id="UP000015105">
    <property type="component" value="Chromosome 5D"/>
</dbReference>
<reference evidence="1" key="3">
    <citation type="journal article" date="2017" name="Nature">
        <title>Genome sequence of the progenitor of the wheat D genome Aegilops tauschii.</title>
        <authorList>
            <person name="Luo M.C."/>
            <person name="Gu Y.Q."/>
            <person name="Puiu D."/>
            <person name="Wang H."/>
            <person name="Twardziok S.O."/>
            <person name="Deal K.R."/>
            <person name="Huo N."/>
            <person name="Zhu T."/>
            <person name="Wang L."/>
            <person name="Wang Y."/>
            <person name="McGuire P.E."/>
            <person name="Liu S."/>
            <person name="Long H."/>
            <person name="Ramasamy R.K."/>
            <person name="Rodriguez J.C."/>
            <person name="Van S.L."/>
            <person name="Yuan L."/>
            <person name="Wang Z."/>
            <person name="Xia Z."/>
            <person name="Xiao L."/>
            <person name="Anderson O.D."/>
            <person name="Ouyang S."/>
            <person name="Liang Y."/>
            <person name="Zimin A.V."/>
            <person name="Pertea G."/>
            <person name="Qi P."/>
            <person name="Bennetzen J.L."/>
            <person name="Dai X."/>
            <person name="Dawson M.W."/>
            <person name="Muller H.G."/>
            <person name="Kugler K."/>
            <person name="Rivarola-Duarte L."/>
            <person name="Spannagl M."/>
            <person name="Mayer K.F.X."/>
            <person name="Lu F.H."/>
            <person name="Bevan M.W."/>
            <person name="Leroy P."/>
            <person name="Li P."/>
            <person name="You F.M."/>
            <person name="Sun Q."/>
            <person name="Liu Z."/>
            <person name="Lyons E."/>
            <person name="Wicker T."/>
            <person name="Salzberg S.L."/>
            <person name="Devos K.M."/>
            <person name="Dvorak J."/>
        </authorList>
    </citation>
    <scope>NUCLEOTIDE SEQUENCE [LARGE SCALE GENOMIC DNA]</scope>
    <source>
        <strain evidence="1">cv. AL8/78</strain>
    </source>
</reference>